<dbReference type="PROSITE" id="PS51257">
    <property type="entry name" value="PROKAR_LIPOPROTEIN"/>
    <property type="match status" value="1"/>
</dbReference>
<feature type="transmembrane region" description="Helical" evidence="1">
    <location>
        <begin position="65"/>
        <end position="90"/>
    </location>
</feature>
<evidence type="ECO:0000313" key="3">
    <source>
        <dbReference type="Proteomes" id="UP000199310"/>
    </source>
</evidence>
<name>A0A1I0QLP9_9BACT</name>
<reference evidence="3" key="1">
    <citation type="submission" date="2016-10" db="EMBL/GenBank/DDBJ databases">
        <authorList>
            <person name="Varghese N."/>
            <person name="Submissions S."/>
        </authorList>
    </citation>
    <scope>NUCLEOTIDE SEQUENCE [LARGE SCALE GENOMIC DNA]</scope>
    <source>
        <strain evidence="3">DSM 3695</strain>
    </source>
</reference>
<dbReference type="EMBL" id="FOJG01000001">
    <property type="protein sequence ID" value="SEW28099.1"/>
    <property type="molecule type" value="Genomic_DNA"/>
</dbReference>
<protein>
    <submittedName>
        <fullName evidence="2">Uncharacterized protein</fullName>
    </submittedName>
</protein>
<dbReference type="Proteomes" id="UP000199310">
    <property type="component" value="Unassembled WGS sequence"/>
</dbReference>
<feature type="transmembrane region" description="Helical" evidence="1">
    <location>
        <begin position="129"/>
        <end position="146"/>
    </location>
</feature>
<dbReference type="STRING" id="29529.SAMN04488122_1555"/>
<feature type="transmembrane region" description="Helical" evidence="1">
    <location>
        <begin position="102"/>
        <end position="122"/>
    </location>
</feature>
<keyword evidence="1" id="KW-0472">Membrane</keyword>
<evidence type="ECO:0000313" key="2">
    <source>
        <dbReference type="EMBL" id="SEW28099.1"/>
    </source>
</evidence>
<dbReference type="AlphaFoldDB" id="A0A1I0QLP9"/>
<sequence>MRSFYIADGVIQGILGLSCIAGTLSYPLHLPVFFPVIYSFYALAGWQLFSAFLQVGQYKKIRYNSWLHILHLGFLGVSASIAAMLLLANVCNIRMNGVWSDLYGTVVYVDLLIALPLMMLLVSIFSFRRLFITAALISGFFLPLSFNTY</sequence>
<feature type="transmembrane region" description="Helical" evidence="1">
    <location>
        <begin position="32"/>
        <end position="53"/>
    </location>
</feature>
<accession>A0A1I0QLP9</accession>
<proteinExistence type="predicted"/>
<keyword evidence="1" id="KW-1133">Transmembrane helix</keyword>
<keyword evidence="1" id="KW-0812">Transmembrane</keyword>
<organism evidence="2 3">
    <name type="scientific">Chitinophaga arvensicola</name>
    <dbReference type="NCBI Taxonomy" id="29529"/>
    <lineage>
        <taxon>Bacteria</taxon>
        <taxon>Pseudomonadati</taxon>
        <taxon>Bacteroidota</taxon>
        <taxon>Chitinophagia</taxon>
        <taxon>Chitinophagales</taxon>
        <taxon>Chitinophagaceae</taxon>
        <taxon>Chitinophaga</taxon>
    </lineage>
</organism>
<evidence type="ECO:0000256" key="1">
    <source>
        <dbReference type="SAM" id="Phobius"/>
    </source>
</evidence>
<feature type="transmembrane region" description="Helical" evidence="1">
    <location>
        <begin position="5"/>
        <end position="26"/>
    </location>
</feature>
<keyword evidence="3" id="KW-1185">Reference proteome</keyword>
<dbReference type="RefSeq" id="WP_089892734.1">
    <property type="nucleotide sequence ID" value="NZ_FOJG01000001.1"/>
</dbReference>
<gene>
    <name evidence="2" type="ORF">SAMN04488122_1555</name>
</gene>